<proteinExistence type="predicted"/>
<dbReference type="VEuPathDB" id="FungiDB:H310_07188"/>
<evidence type="ECO:0000313" key="1">
    <source>
        <dbReference type="EMBL" id="ETW00617.1"/>
    </source>
</evidence>
<dbReference type="EMBL" id="KI913964">
    <property type="protein sequence ID" value="ETW00617.1"/>
    <property type="molecule type" value="Genomic_DNA"/>
</dbReference>
<dbReference type="AlphaFoldDB" id="A0A024U3Y3"/>
<name>A0A024U3Y3_9STRA</name>
<accession>A0A024U3Y3</accession>
<sequence>MACASLLEGEYYFFITPIGVVTPARVLIGQSDSVA</sequence>
<reference evidence="1" key="1">
    <citation type="submission" date="2013-12" db="EMBL/GenBank/DDBJ databases">
        <title>The Genome Sequence of Aphanomyces invadans NJM9701.</title>
        <authorList>
            <consortium name="The Broad Institute Genomics Platform"/>
            <person name="Russ C."/>
            <person name="Tyler B."/>
            <person name="van West P."/>
            <person name="Dieguez-Uribeondo J."/>
            <person name="Young S.K."/>
            <person name="Zeng Q."/>
            <person name="Gargeya S."/>
            <person name="Fitzgerald M."/>
            <person name="Abouelleil A."/>
            <person name="Alvarado L."/>
            <person name="Chapman S.B."/>
            <person name="Gainer-Dewar J."/>
            <person name="Goldberg J."/>
            <person name="Griggs A."/>
            <person name="Gujja S."/>
            <person name="Hansen M."/>
            <person name="Howarth C."/>
            <person name="Imamovic A."/>
            <person name="Ireland A."/>
            <person name="Larimer J."/>
            <person name="McCowan C."/>
            <person name="Murphy C."/>
            <person name="Pearson M."/>
            <person name="Poon T.W."/>
            <person name="Priest M."/>
            <person name="Roberts A."/>
            <person name="Saif S."/>
            <person name="Shea T."/>
            <person name="Sykes S."/>
            <person name="Wortman J."/>
            <person name="Nusbaum C."/>
            <person name="Birren B."/>
        </authorList>
    </citation>
    <scope>NUCLEOTIDE SEQUENCE [LARGE SCALE GENOMIC DNA]</scope>
    <source>
        <strain evidence="1">NJM9701</strain>
    </source>
</reference>
<gene>
    <name evidence="1" type="ORF">H310_07188</name>
</gene>
<organism evidence="1">
    <name type="scientific">Aphanomyces invadans</name>
    <dbReference type="NCBI Taxonomy" id="157072"/>
    <lineage>
        <taxon>Eukaryota</taxon>
        <taxon>Sar</taxon>
        <taxon>Stramenopiles</taxon>
        <taxon>Oomycota</taxon>
        <taxon>Saprolegniomycetes</taxon>
        <taxon>Saprolegniales</taxon>
        <taxon>Verrucalvaceae</taxon>
        <taxon>Aphanomyces</taxon>
    </lineage>
</organism>
<dbReference type="GeneID" id="20084238"/>
<dbReference type="RefSeq" id="XP_008870752.1">
    <property type="nucleotide sequence ID" value="XM_008872530.1"/>
</dbReference>
<protein>
    <submittedName>
        <fullName evidence="1">Uncharacterized protein</fullName>
    </submittedName>
</protein>